<dbReference type="EMBL" id="PREZ01000002">
    <property type="protein sequence ID" value="PPA71669.1"/>
    <property type="molecule type" value="Genomic_DNA"/>
</dbReference>
<dbReference type="RefSeq" id="WP_104057158.1">
    <property type="nucleotide sequence ID" value="NZ_PREZ01000002.1"/>
</dbReference>
<keyword evidence="2" id="KW-1185">Reference proteome</keyword>
<accession>A0A2S5GFA9</accession>
<dbReference type="SUPFAM" id="SSF52833">
    <property type="entry name" value="Thioredoxin-like"/>
    <property type="match status" value="1"/>
</dbReference>
<dbReference type="NCBIfam" id="TIGR04019">
    <property type="entry name" value="B_thiol_YtxJ"/>
    <property type="match status" value="1"/>
</dbReference>
<comment type="caution">
    <text evidence="1">The sequence shown here is derived from an EMBL/GenBank/DDBJ whole genome shotgun (WGS) entry which is preliminary data.</text>
</comment>
<organism evidence="1 2">
    <name type="scientific">Jeotgalibacillus proteolyticus</name>
    <dbReference type="NCBI Taxonomy" id="2082395"/>
    <lineage>
        <taxon>Bacteria</taxon>
        <taxon>Bacillati</taxon>
        <taxon>Bacillota</taxon>
        <taxon>Bacilli</taxon>
        <taxon>Bacillales</taxon>
        <taxon>Caryophanaceae</taxon>
        <taxon>Jeotgalibacillus</taxon>
    </lineage>
</organism>
<dbReference type="AlphaFoldDB" id="A0A2S5GFA9"/>
<protein>
    <submittedName>
        <fullName evidence="1">Bacillithiol system redox-active protein YtxJ</fullName>
    </submittedName>
</protein>
<sequence length="106" mass="12146">MKKIDQITEFDEAISANKPFFLLKHSLTCPISASAYEEFKRFSENADSDTYYLAVQKARELSAHIAATYGVKHESPQVLYFKDGQPVWNASHYKIKEQALKEQLSN</sequence>
<dbReference type="Pfam" id="PF11009">
    <property type="entry name" value="BrxC"/>
    <property type="match status" value="1"/>
</dbReference>
<gene>
    <name evidence="1" type="primary">ytxJ</name>
    <name evidence="1" type="ORF">C4B60_06335</name>
</gene>
<dbReference type="OrthoDB" id="677051at2"/>
<evidence type="ECO:0000313" key="1">
    <source>
        <dbReference type="EMBL" id="PPA71669.1"/>
    </source>
</evidence>
<dbReference type="Proteomes" id="UP000239047">
    <property type="component" value="Unassembled WGS sequence"/>
</dbReference>
<dbReference type="InterPro" id="IPR036249">
    <property type="entry name" value="Thioredoxin-like_sf"/>
</dbReference>
<dbReference type="InterPro" id="IPR022551">
    <property type="entry name" value="BrxC"/>
</dbReference>
<name>A0A2S5GFA9_9BACL</name>
<reference evidence="1 2" key="1">
    <citation type="submission" date="2018-02" db="EMBL/GenBank/DDBJ databases">
        <title>Jeotgalibacillus proteolyticum sp. nov. a protease producing bacterium isolated from ocean sediments of Laizhou Bay.</title>
        <authorList>
            <person name="Li Y."/>
        </authorList>
    </citation>
    <scope>NUCLEOTIDE SEQUENCE [LARGE SCALE GENOMIC DNA]</scope>
    <source>
        <strain evidence="1 2">22-7</strain>
    </source>
</reference>
<dbReference type="Gene3D" id="3.40.30.10">
    <property type="entry name" value="Glutaredoxin"/>
    <property type="match status" value="1"/>
</dbReference>
<proteinExistence type="predicted"/>
<evidence type="ECO:0000313" key="2">
    <source>
        <dbReference type="Proteomes" id="UP000239047"/>
    </source>
</evidence>